<reference evidence="4 5" key="1">
    <citation type="journal article" date="2018" name="PLoS Genet.">
        <title>Population sequencing reveals clonal diversity and ancestral inbreeding in the grapevine cultivar Chardonnay.</title>
        <authorList>
            <person name="Roach M.J."/>
            <person name="Johnson D.L."/>
            <person name="Bohlmann J."/>
            <person name="van Vuuren H.J."/>
            <person name="Jones S.J."/>
            <person name="Pretorius I.S."/>
            <person name="Schmidt S.A."/>
            <person name="Borneman A.R."/>
        </authorList>
    </citation>
    <scope>NUCLEOTIDE SEQUENCE [LARGE SCALE GENOMIC DNA]</scope>
    <source>
        <strain evidence="5">cv. Chardonnay</strain>
        <tissue evidence="4">Leaf</tissue>
    </source>
</reference>
<feature type="domain" description="C-JID" evidence="3">
    <location>
        <begin position="77"/>
        <end position="211"/>
    </location>
</feature>
<evidence type="ECO:0000256" key="1">
    <source>
        <dbReference type="ARBA" id="ARBA00022614"/>
    </source>
</evidence>
<accession>A0A438CJ08</accession>
<comment type="caution">
    <text evidence="4">The sequence shown here is derived from an EMBL/GenBank/DDBJ whole genome shotgun (WGS) entry which is preliminary data.</text>
</comment>
<keyword evidence="2" id="KW-0677">Repeat</keyword>
<name>A0A438CJ08_VITVI</name>
<evidence type="ECO:0000313" key="4">
    <source>
        <dbReference type="EMBL" id="RVW23181.1"/>
    </source>
</evidence>
<evidence type="ECO:0000259" key="3">
    <source>
        <dbReference type="Pfam" id="PF20160"/>
    </source>
</evidence>
<protein>
    <submittedName>
        <fullName evidence="4">TMV resistance protein N</fullName>
    </submittedName>
</protein>
<gene>
    <name evidence="4" type="primary">N_352</name>
    <name evidence="4" type="ORF">CK203_103002</name>
</gene>
<dbReference type="Gene3D" id="3.80.10.10">
    <property type="entry name" value="Ribonuclease Inhibitor"/>
    <property type="match status" value="1"/>
</dbReference>
<dbReference type="EMBL" id="QGNW01002204">
    <property type="protein sequence ID" value="RVW23181.1"/>
    <property type="molecule type" value="Genomic_DNA"/>
</dbReference>
<dbReference type="AlphaFoldDB" id="A0A438CJ08"/>
<dbReference type="Pfam" id="PF20160">
    <property type="entry name" value="C-JID"/>
    <property type="match status" value="1"/>
</dbReference>
<keyword evidence="1" id="KW-0433">Leucine-rich repeat</keyword>
<dbReference type="Proteomes" id="UP000288805">
    <property type="component" value="Unassembled WGS sequence"/>
</dbReference>
<organism evidence="4 5">
    <name type="scientific">Vitis vinifera</name>
    <name type="common">Grape</name>
    <dbReference type="NCBI Taxonomy" id="29760"/>
    <lineage>
        <taxon>Eukaryota</taxon>
        <taxon>Viridiplantae</taxon>
        <taxon>Streptophyta</taxon>
        <taxon>Embryophyta</taxon>
        <taxon>Tracheophyta</taxon>
        <taxon>Spermatophyta</taxon>
        <taxon>Magnoliopsida</taxon>
        <taxon>eudicotyledons</taxon>
        <taxon>Gunneridae</taxon>
        <taxon>Pentapetalae</taxon>
        <taxon>rosids</taxon>
        <taxon>Vitales</taxon>
        <taxon>Vitaceae</taxon>
        <taxon>Viteae</taxon>
        <taxon>Vitis</taxon>
    </lineage>
</organism>
<sequence>MEGAIPDGIFSLISLKKLDLSRNHFVSIPAGISELSNLKDLRLGQCQNLIEIPELPPCVQDRSVQLHIPFSKVIWCSEIPEWIWHQNVRSSIKIELPTDWYNDDFWGFVVCSVLEHFPGRITCHLNSDVLGYGKIMKDFGHDLHLKGNNVGSKHVWLGYQPLAHLRLLPFIDPNDLSQIEISFEATNRFNSRASNVVKKCGVRLIYAEELEGIHPDNIQYSSRVGYDVVKRSSDREGSNGCGRGYSSSGCSFKPTNNPMLKLKHKPVQE</sequence>
<proteinExistence type="predicted"/>
<dbReference type="InterPro" id="IPR045344">
    <property type="entry name" value="C-JID"/>
</dbReference>
<evidence type="ECO:0000313" key="5">
    <source>
        <dbReference type="Proteomes" id="UP000288805"/>
    </source>
</evidence>
<dbReference type="InterPro" id="IPR001611">
    <property type="entry name" value="Leu-rich_rpt"/>
</dbReference>
<dbReference type="PROSITE" id="PS51450">
    <property type="entry name" value="LRR"/>
    <property type="match status" value="1"/>
</dbReference>
<dbReference type="SUPFAM" id="SSF52058">
    <property type="entry name" value="L domain-like"/>
    <property type="match status" value="1"/>
</dbReference>
<evidence type="ECO:0000256" key="2">
    <source>
        <dbReference type="ARBA" id="ARBA00022737"/>
    </source>
</evidence>
<dbReference type="InterPro" id="IPR032675">
    <property type="entry name" value="LRR_dom_sf"/>
</dbReference>